<keyword evidence="1" id="KW-0001">2Fe-2S</keyword>
<dbReference type="PROSITE" id="PS51296">
    <property type="entry name" value="RIESKE"/>
    <property type="match status" value="1"/>
</dbReference>
<reference evidence="8" key="1">
    <citation type="journal article" date="2019" name="Int. J. Syst. Evol. Microbiol.">
        <title>The Global Catalogue of Microorganisms (GCM) 10K type strain sequencing project: providing services to taxonomists for standard genome sequencing and annotation.</title>
        <authorList>
            <consortium name="The Broad Institute Genomics Platform"/>
            <consortium name="The Broad Institute Genome Sequencing Center for Infectious Disease"/>
            <person name="Wu L."/>
            <person name="Ma J."/>
        </authorList>
    </citation>
    <scope>NUCLEOTIDE SEQUENCE [LARGE SCALE GENOMIC DNA]</scope>
    <source>
        <strain evidence="8">CCUG 52537</strain>
    </source>
</reference>
<protein>
    <submittedName>
        <fullName evidence="7">Rieske 2Fe-2S domain-containing protein</fullName>
    </submittedName>
</protein>
<keyword evidence="8" id="KW-1185">Reference proteome</keyword>
<dbReference type="SUPFAM" id="SSF50022">
    <property type="entry name" value="ISP domain"/>
    <property type="match status" value="1"/>
</dbReference>
<proteinExistence type="predicted"/>
<keyword evidence="3" id="KW-0560">Oxidoreductase</keyword>
<gene>
    <name evidence="7" type="ORF">ACFQ00_13425</name>
</gene>
<evidence type="ECO:0000313" key="8">
    <source>
        <dbReference type="Proteomes" id="UP001597124"/>
    </source>
</evidence>
<dbReference type="InterPro" id="IPR036922">
    <property type="entry name" value="Rieske_2Fe-2S_sf"/>
</dbReference>
<accession>A0ABW3C6U9</accession>
<evidence type="ECO:0000256" key="4">
    <source>
        <dbReference type="ARBA" id="ARBA00023004"/>
    </source>
</evidence>
<dbReference type="Pfam" id="PF00355">
    <property type="entry name" value="Rieske"/>
    <property type="match status" value="1"/>
</dbReference>
<organism evidence="7 8">
    <name type="scientific">Sphingosinicella xenopeptidilytica</name>
    <dbReference type="NCBI Taxonomy" id="364098"/>
    <lineage>
        <taxon>Bacteria</taxon>
        <taxon>Pseudomonadati</taxon>
        <taxon>Pseudomonadota</taxon>
        <taxon>Alphaproteobacteria</taxon>
        <taxon>Sphingomonadales</taxon>
        <taxon>Sphingosinicellaceae</taxon>
        <taxon>Sphingosinicella</taxon>
    </lineage>
</organism>
<dbReference type="Proteomes" id="UP001597124">
    <property type="component" value="Unassembled WGS sequence"/>
</dbReference>
<dbReference type="RefSeq" id="WP_381491716.1">
    <property type="nucleotide sequence ID" value="NZ_JBHTIK010000008.1"/>
</dbReference>
<dbReference type="InterPro" id="IPR017941">
    <property type="entry name" value="Rieske_2Fe-2S"/>
</dbReference>
<sequence>MATVIQTDTAQPRRRRLLGQHVPMEGENGLYTQSWFPICMSSDIGAGEVKGFPFLGGRVIAFRGTNGAAQVTSAYCPHLGADISVGKVVGNHVQCPYHMWEFNRDGICQKTGSGDPAPRRASLFAFPTQEKHGLIWAFNGEEPWFEIPDWPFPDADILTDTQEFPVPMNIDPWIICAQTPDIQHLLYLHKFDLKGPNPEGNVAWTDHSMFYDMDGLWGGRRMTIRAGIVGTSIFFQTGTLDGRWFGFMTGMGLPAPSQSRMFSVFAAERTEDEAEVRAFLEEARLHEIAIAMEDSAIGQTIHFRVGSLTRADATLARFLDYMRSFPRAHPSAEFID</sequence>
<dbReference type="PANTHER" id="PTHR21266:SF60">
    <property type="entry name" value="3-KETOSTEROID-9-ALPHA-MONOOXYGENASE, OXYGENASE COMPONENT"/>
    <property type="match status" value="1"/>
</dbReference>
<evidence type="ECO:0000256" key="2">
    <source>
        <dbReference type="ARBA" id="ARBA00022723"/>
    </source>
</evidence>
<dbReference type="Gene3D" id="2.102.10.10">
    <property type="entry name" value="Rieske [2Fe-2S] iron-sulphur domain"/>
    <property type="match status" value="1"/>
</dbReference>
<feature type="domain" description="Rieske" evidence="6">
    <location>
        <begin position="36"/>
        <end position="137"/>
    </location>
</feature>
<dbReference type="EMBL" id="JBHTIK010000008">
    <property type="protein sequence ID" value="MFD0849331.1"/>
    <property type="molecule type" value="Genomic_DNA"/>
</dbReference>
<evidence type="ECO:0000256" key="1">
    <source>
        <dbReference type="ARBA" id="ARBA00022714"/>
    </source>
</evidence>
<dbReference type="PANTHER" id="PTHR21266">
    <property type="entry name" value="IRON-SULFUR DOMAIN CONTAINING PROTEIN"/>
    <property type="match status" value="1"/>
</dbReference>
<evidence type="ECO:0000259" key="6">
    <source>
        <dbReference type="PROSITE" id="PS51296"/>
    </source>
</evidence>
<keyword evidence="4" id="KW-0408">Iron</keyword>
<dbReference type="InterPro" id="IPR050584">
    <property type="entry name" value="Cholesterol_7-desaturase"/>
</dbReference>
<comment type="caution">
    <text evidence="7">The sequence shown here is derived from an EMBL/GenBank/DDBJ whole genome shotgun (WGS) entry which is preliminary data.</text>
</comment>
<evidence type="ECO:0000256" key="3">
    <source>
        <dbReference type="ARBA" id="ARBA00023002"/>
    </source>
</evidence>
<keyword evidence="2" id="KW-0479">Metal-binding</keyword>
<name>A0ABW3C6U9_SPHXN</name>
<keyword evidence="5" id="KW-0411">Iron-sulfur</keyword>
<dbReference type="CDD" id="cd03469">
    <property type="entry name" value="Rieske_RO_Alpha_N"/>
    <property type="match status" value="1"/>
</dbReference>
<evidence type="ECO:0000256" key="5">
    <source>
        <dbReference type="ARBA" id="ARBA00023014"/>
    </source>
</evidence>
<evidence type="ECO:0000313" key="7">
    <source>
        <dbReference type="EMBL" id="MFD0849331.1"/>
    </source>
</evidence>